<proteinExistence type="predicted"/>
<keyword evidence="3" id="KW-1185">Reference proteome</keyword>
<evidence type="ECO:0000313" key="3">
    <source>
        <dbReference type="Proteomes" id="UP001140076"/>
    </source>
</evidence>
<protein>
    <submittedName>
        <fullName evidence="2">Uncharacterized protein</fullName>
    </submittedName>
</protein>
<dbReference type="EMBL" id="JAJAQC010000042">
    <property type="protein sequence ID" value="MDA0566834.1"/>
    <property type="molecule type" value="Genomic_DNA"/>
</dbReference>
<dbReference type="AlphaFoldDB" id="A0A9X3SJ03"/>
<organism evidence="2 3">
    <name type="scientific">Streptomonospora mangrovi</name>
    <dbReference type="NCBI Taxonomy" id="2883123"/>
    <lineage>
        <taxon>Bacteria</taxon>
        <taxon>Bacillati</taxon>
        <taxon>Actinomycetota</taxon>
        <taxon>Actinomycetes</taxon>
        <taxon>Streptosporangiales</taxon>
        <taxon>Nocardiopsidaceae</taxon>
        <taxon>Streptomonospora</taxon>
    </lineage>
</organism>
<dbReference type="Proteomes" id="UP001140076">
    <property type="component" value="Unassembled WGS sequence"/>
</dbReference>
<feature type="region of interest" description="Disordered" evidence="1">
    <location>
        <begin position="32"/>
        <end position="51"/>
    </location>
</feature>
<comment type="caution">
    <text evidence="2">The sequence shown here is derived from an EMBL/GenBank/DDBJ whole genome shotgun (WGS) entry which is preliminary data.</text>
</comment>
<feature type="region of interest" description="Disordered" evidence="1">
    <location>
        <begin position="1"/>
        <end position="26"/>
    </location>
</feature>
<dbReference type="RefSeq" id="WP_270074087.1">
    <property type="nucleotide sequence ID" value="NZ_JAJAQC010000042.1"/>
</dbReference>
<evidence type="ECO:0000313" key="2">
    <source>
        <dbReference type="EMBL" id="MDA0566834.1"/>
    </source>
</evidence>
<evidence type="ECO:0000256" key="1">
    <source>
        <dbReference type="SAM" id="MobiDB-lite"/>
    </source>
</evidence>
<gene>
    <name evidence="2" type="ORF">LG943_21320</name>
</gene>
<sequence>MAAAPTRVAKDTSGGGAAEAAAVHPDALPRARALGAPGAATRAARLGEGAR</sequence>
<name>A0A9X3SJ03_9ACTN</name>
<reference evidence="2" key="1">
    <citation type="submission" date="2021-10" db="EMBL/GenBank/DDBJ databases">
        <title>Streptomonospora sp. nov., isolated from mangrove soil.</title>
        <authorList>
            <person name="Chen X."/>
            <person name="Ge X."/>
            <person name="Liu W."/>
        </authorList>
    </citation>
    <scope>NUCLEOTIDE SEQUENCE</scope>
    <source>
        <strain evidence="2">S1-112</strain>
    </source>
</reference>
<accession>A0A9X3SJ03</accession>